<feature type="compositionally biased region" description="Basic residues" evidence="7">
    <location>
        <begin position="93"/>
        <end position="108"/>
    </location>
</feature>
<dbReference type="EMBL" id="LSYV01000040">
    <property type="protein sequence ID" value="KXZ46950.1"/>
    <property type="molecule type" value="Genomic_DNA"/>
</dbReference>
<keyword evidence="2" id="KW-0963">Cytoplasm</keyword>
<dbReference type="PROSITE" id="PS51381">
    <property type="entry name" value="C2_B9"/>
    <property type="match status" value="1"/>
</dbReference>
<evidence type="ECO:0000256" key="4">
    <source>
        <dbReference type="ARBA" id="ARBA00023212"/>
    </source>
</evidence>
<dbReference type="AlphaFoldDB" id="A0A150GC65"/>
<dbReference type="STRING" id="33097.A0A150GC65"/>
<evidence type="ECO:0000313" key="8">
    <source>
        <dbReference type="EMBL" id="KXZ46950.1"/>
    </source>
</evidence>
<dbReference type="InterPro" id="IPR010796">
    <property type="entry name" value="C2_B9-type_dom"/>
</dbReference>
<name>A0A150GC65_GONPE</name>
<sequence length="426" mass="46224">MLVCCTAVEQQRPGRTYGLAVDTGDSPSPTGRPRRRMSTAGGHSPEPRTGTVTPSEYGSELGSPTPARRLGSRSELRSSTESLDSLAAAAARSARRGSGFKKGTKSKGPKSPAPKIVFADVHFMGEIEGASGFDYPMLFCRWQLLYETSKSWKVMRGLQQGATHACVSAAEEEGMVVWEHPLEVHMQTQSLQGWPALLLMVYSRDESINRDSFVSYALVPLPTTPGLHRISSKTWFAVESTRALGRSFFAWHTGLLPRLEDETFITDLRKREDAGPFICTVGAGDVHLRVHVLTRNLDQVSHKGGESLAAALERLTTNLLRASTQLANKSAALEERRRSSESLTEGQKLVRGGREERMAAARAAIDSRRRGGGDGNVSPAPSESSRTSMLDQRPPSFRGFAGGRPSTGRFGSDPNGPQVCLRATEA</sequence>
<keyword evidence="3" id="KW-0970">Cilium biogenesis/degradation</keyword>
<feature type="compositionally biased region" description="Polar residues" evidence="7">
    <location>
        <begin position="379"/>
        <end position="390"/>
    </location>
</feature>
<accession>A0A150GC65</accession>
<evidence type="ECO:0000256" key="6">
    <source>
        <dbReference type="ARBA" id="ARBA00039272"/>
    </source>
</evidence>
<comment type="subcellular location">
    <subcellularLocation>
        <location evidence="1">Cytoplasm</location>
        <location evidence="1">Cytoskeleton</location>
        <location evidence="1">Cilium basal body</location>
    </subcellularLocation>
</comment>
<protein>
    <recommendedName>
        <fullName evidence="6">B9 domain-containing protein 2</fullName>
    </recommendedName>
</protein>
<evidence type="ECO:0000313" key="9">
    <source>
        <dbReference type="Proteomes" id="UP000075714"/>
    </source>
</evidence>
<feature type="region of interest" description="Disordered" evidence="7">
    <location>
        <begin position="15"/>
        <end position="112"/>
    </location>
</feature>
<dbReference type="GO" id="GO:0036038">
    <property type="term" value="C:MKS complex"/>
    <property type="evidence" value="ECO:0007669"/>
    <property type="project" value="TreeGrafter"/>
</dbReference>
<dbReference type="PANTHER" id="PTHR12968:SF2">
    <property type="entry name" value="B9 DOMAIN-CONTAINING PROTEIN 2"/>
    <property type="match status" value="1"/>
</dbReference>
<proteinExistence type="predicted"/>
<dbReference type="Pfam" id="PF07162">
    <property type="entry name" value="B9-C2"/>
    <property type="match status" value="1"/>
</dbReference>
<evidence type="ECO:0000256" key="3">
    <source>
        <dbReference type="ARBA" id="ARBA00022794"/>
    </source>
</evidence>
<feature type="compositionally biased region" description="Low complexity" evidence="7">
    <location>
        <begin position="79"/>
        <end position="92"/>
    </location>
</feature>
<organism evidence="8 9">
    <name type="scientific">Gonium pectorale</name>
    <name type="common">Green alga</name>
    <dbReference type="NCBI Taxonomy" id="33097"/>
    <lineage>
        <taxon>Eukaryota</taxon>
        <taxon>Viridiplantae</taxon>
        <taxon>Chlorophyta</taxon>
        <taxon>core chlorophytes</taxon>
        <taxon>Chlorophyceae</taxon>
        <taxon>CS clade</taxon>
        <taxon>Chlamydomonadales</taxon>
        <taxon>Volvocaceae</taxon>
        <taxon>Gonium</taxon>
    </lineage>
</organism>
<reference evidence="9" key="1">
    <citation type="journal article" date="2016" name="Nat. Commun.">
        <title>The Gonium pectorale genome demonstrates co-option of cell cycle regulation during the evolution of multicellularity.</title>
        <authorList>
            <person name="Hanschen E.R."/>
            <person name="Marriage T.N."/>
            <person name="Ferris P.J."/>
            <person name="Hamaji T."/>
            <person name="Toyoda A."/>
            <person name="Fujiyama A."/>
            <person name="Neme R."/>
            <person name="Noguchi H."/>
            <person name="Minakuchi Y."/>
            <person name="Suzuki M."/>
            <person name="Kawai-Toyooka H."/>
            <person name="Smith D.R."/>
            <person name="Sparks H."/>
            <person name="Anderson J."/>
            <person name="Bakaric R."/>
            <person name="Luria V."/>
            <person name="Karger A."/>
            <person name="Kirschner M.W."/>
            <person name="Durand P.M."/>
            <person name="Michod R.E."/>
            <person name="Nozaki H."/>
            <person name="Olson B.J."/>
        </authorList>
    </citation>
    <scope>NUCLEOTIDE SEQUENCE [LARGE SCALE GENOMIC DNA]</scope>
    <source>
        <strain evidence="9">NIES-2863</strain>
    </source>
</reference>
<feature type="region of interest" description="Disordered" evidence="7">
    <location>
        <begin position="328"/>
        <end position="426"/>
    </location>
</feature>
<dbReference type="OrthoDB" id="184109at2759"/>
<keyword evidence="9" id="KW-1185">Reference proteome</keyword>
<dbReference type="PANTHER" id="PTHR12968">
    <property type="entry name" value="B9 DOMAIN-CONTAINING"/>
    <property type="match status" value="1"/>
</dbReference>
<feature type="compositionally biased region" description="Basic and acidic residues" evidence="7">
    <location>
        <begin position="352"/>
        <end position="372"/>
    </location>
</feature>
<evidence type="ECO:0000256" key="2">
    <source>
        <dbReference type="ARBA" id="ARBA00022490"/>
    </source>
</evidence>
<gene>
    <name evidence="8" type="ORF">GPECTOR_39g444</name>
</gene>
<dbReference type="GO" id="GO:0060271">
    <property type="term" value="P:cilium assembly"/>
    <property type="evidence" value="ECO:0007669"/>
    <property type="project" value="TreeGrafter"/>
</dbReference>
<evidence type="ECO:0000256" key="7">
    <source>
        <dbReference type="SAM" id="MobiDB-lite"/>
    </source>
</evidence>
<comment type="caution">
    <text evidence="8">The sequence shown here is derived from an EMBL/GenBank/DDBJ whole genome shotgun (WGS) entry which is preliminary data.</text>
</comment>
<keyword evidence="4" id="KW-0206">Cytoskeleton</keyword>
<dbReference type="Proteomes" id="UP000075714">
    <property type="component" value="Unassembled WGS sequence"/>
</dbReference>
<keyword evidence="5" id="KW-0966">Cell projection</keyword>
<evidence type="ECO:0000256" key="5">
    <source>
        <dbReference type="ARBA" id="ARBA00023273"/>
    </source>
</evidence>
<evidence type="ECO:0000256" key="1">
    <source>
        <dbReference type="ARBA" id="ARBA00004120"/>
    </source>
</evidence>